<dbReference type="InterPro" id="IPR050921">
    <property type="entry name" value="T4SS_GSP_E_ATPase"/>
</dbReference>
<dbReference type="Pfam" id="PF00437">
    <property type="entry name" value="T2SSE"/>
    <property type="match status" value="1"/>
</dbReference>
<evidence type="ECO:0000256" key="1">
    <source>
        <dbReference type="ARBA" id="ARBA00006611"/>
    </source>
</evidence>
<comment type="caution">
    <text evidence="3">The sequence shown here is derived from an EMBL/GenBank/DDBJ whole genome shotgun (WGS) entry which is preliminary data.</text>
</comment>
<evidence type="ECO:0000313" key="3">
    <source>
        <dbReference type="EMBL" id="MSS63148.1"/>
    </source>
</evidence>
<dbReference type="GO" id="GO:0016887">
    <property type="term" value="F:ATP hydrolysis activity"/>
    <property type="evidence" value="ECO:0007669"/>
    <property type="project" value="InterPro"/>
</dbReference>
<dbReference type="EMBL" id="VUMT01000005">
    <property type="protein sequence ID" value="MSS63148.1"/>
    <property type="molecule type" value="Genomic_DNA"/>
</dbReference>
<feature type="domain" description="Bacterial type II secretion system protein E" evidence="2">
    <location>
        <begin position="65"/>
        <end position="267"/>
    </location>
</feature>
<dbReference type="Gene3D" id="3.40.50.300">
    <property type="entry name" value="P-loop containing nucleotide triphosphate hydrolases"/>
    <property type="match status" value="1"/>
</dbReference>
<proteinExistence type="inferred from homology"/>
<gene>
    <name evidence="3" type="ORF">FYJ58_04550</name>
</gene>
<evidence type="ECO:0000313" key="4">
    <source>
        <dbReference type="Proteomes" id="UP000482209"/>
    </source>
</evidence>
<dbReference type="InterPro" id="IPR001482">
    <property type="entry name" value="T2SS/T4SS_dom"/>
</dbReference>
<evidence type="ECO:0000259" key="2">
    <source>
        <dbReference type="Pfam" id="PF00437"/>
    </source>
</evidence>
<keyword evidence="4" id="KW-1185">Reference proteome</keyword>
<sequence length="272" mass="31193">MDERKELLKKEIVKKLSFSKQIDDQQVYAVLDEVITEAGRREYISLEDKQTLRKELFNSLRRFDILQELLDDDEITEIMINGPEHIFIEKKGCLYPWNRKFESKERLEDIIQQIVSKANRSVNEAHPIVDARLEDGSRIHVVLPPVAVNGPILTIRKFPSKPISMEDLIRYQSITGEAAEFLRKLVISRYNIFISGGTGSGKTTFLNVLSNYIPKEERVITIEDSAELNLNAIENLVSLEVRNANVEGKNEVQIGELIKAAFRMRPEGVKII</sequence>
<dbReference type="PANTHER" id="PTHR30486">
    <property type="entry name" value="TWITCHING MOTILITY PROTEIN PILT"/>
    <property type="match status" value="1"/>
</dbReference>
<dbReference type="SUPFAM" id="SSF52540">
    <property type="entry name" value="P-loop containing nucleoside triphosphate hydrolases"/>
    <property type="match status" value="1"/>
</dbReference>
<dbReference type="Proteomes" id="UP000482209">
    <property type="component" value="Unassembled WGS sequence"/>
</dbReference>
<name>A0A6L5XY00_9FIRM</name>
<dbReference type="InterPro" id="IPR027417">
    <property type="entry name" value="P-loop_NTPase"/>
</dbReference>
<reference evidence="3 4" key="1">
    <citation type="submission" date="2019-08" db="EMBL/GenBank/DDBJ databases">
        <title>In-depth cultivation of the pig gut microbiome towards novel bacterial diversity and tailored functional studies.</title>
        <authorList>
            <person name="Wylensek D."/>
            <person name="Hitch T.C.A."/>
            <person name="Clavel T."/>
        </authorList>
    </citation>
    <scope>NUCLEOTIDE SEQUENCE [LARGE SCALE GENOMIC DNA]</scope>
    <source>
        <strain evidence="3 4">WCA-693-APC-MOT-I</strain>
    </source>
</reference>
<dbReference type="Gene3D" id="3.30.450.380">
    <property type="match status" value="1"/>
</dbReference>
<dbReference type="PANTHER" id="PTHR30486:SF6">
    <property type="entry name" value="TYPE IV PILUS RETRACTATION ATPASE PILT"/>
    <property type="match status" value="1"/>
</dbReference>
<organism evidence="3 4">
    <name type="scientific">Velocimicrobium porci</name>
    <dbReference type="NCBI Taxonomy" id="2606634"/>
    <lineage>
        <taxon>Bacteria</taxon>
        <taxon>Bacillati</taxon>
        <taxon>Bacillota</taxon>
        <taxon>Clostridia</taxon>
        <taxon>Lachnospirales</taxon>
        <taxon>Lachnospiraceae</taxon>
        <taxon>Velocimicrobium</taxon>
    </lineage>
</organism>
<protein>
    <submittedName>
        <fullName evidence="3">CpaF family protein</fullName>
    </submittedName>
</protein>
<accession>A0A6L5XY00</accession>
<dbReference type="AlphaFoldDB" id="A0A6L5XY00"/>
<comment type="similarity">
    <text evidence="1">Belongs to the GSP E family.</text>
</comment>